<accession>A0A081BLE0</accession>
<keyword evidence="1" id="KW-0051">Antiviral defense</keyword>
<evidence type="ECO:0000313" key="4">
    <source>
        <dbReference type="Proteomes" id="UP000030700"/>
    </source>
</evidence>
<reference evidence="3" key="1">
    <citation type="journal article" date="2015" name="PeerJ">
        <title>First genomic representation of candidate bacterial phylum KSB3 points to enhanced environmental sensing as a trigger of wastewater bulking.</title>
        <authorList>
            <person name="Sekiguchi Y."/>
            <person name="Ohashi A."/>
            <person name="Parks D.H."/>
            <person name="Yamauchi T."/>
            <person name="Tyson G.W."/>
            <person name="Hugenholtz P."/>
        </authorList>
    </citation>
    <scope>NUCLEOTIDE SEQUENCE [LARGE SCALE GENOMIC DNA]</scope>
</reference>
<sequence>MNGKQFHSFKEMRKAMERPEHIPEYLFGKIVKVFQDKQFGFIKPDKAGDEIFFHFRAIKNEHGSPDSEMCVKYMLGQGKEGKPEAKSVIILAWKLPSDTIRILPAKVETENFALALNYLLEWFPSKKGERKIDIPDDFLKNIEPHPSFETVLQYVKTRHAKTIETIKTTHLVNDSLSAKLTWRMVVGLGNESVHETSMTLHHVYGVPYVPGSALKGIARDMAIAELCEELGNNEQLDVLDKLFDVSFAELEKLDTSQKKRDYVKSSGTVSRENEKHTPQDATIDKILAVWPRFRTAQQVFGSQGEAGKVIFFDTFPEESVKITTDIMNPHYPKYYGSEKQAPSDWQNPIPVPFLTLENAKFTFALAIKRKTGDAFAQDCLNAAVTWLKKGVTEHGLGAKTAVGYGYFTEQTR</sequence>
<organism evidence="3">
    <name type="scientific">Candidatus Moduliflexus flocculans</name>
    <dbReference type="NCBI Taxonomy" id="1499966"/>
    <lineage>
        <taxon>Bacteria</taxon>
        <taxon>Candidatus Moduliflexota</taxon>
        <taxon>Candidatus Moduliflexia</taxon>
        <taxon>Candidatus Moduliflexales</taxon>
        <taxon>Candidatus Moduliflexaceae</taxon>
    </lineage>
</organism>
<dbReference type="InterPro" id="IPR002059">
    <property type="entry name" value="CSP_DNA-bd"/>
</dbReference>
<dbReference type="Pfam" id="PF03787">
    <property type="entry name" value="RAMPs"/>
    <property type="match status" value="1"/>
</dbReference>
<dbReference type="InterPro" id="IPR019844">
    <property type="entry name" value="CSD_CS"/>
</dbReference>
<feature type="domain" description="CSD" evidence="2">
    <location>
        <begin position="25"/>
        <end position="90"/>
    </location>
</feature>
<dbReference type="GO" id="GO:0051607">
    <property type="term" value="P:defense response to virus"/>
    <property type="evidence" value="ECO:0007669"/>
    <property type="project" value="UniProtKB-KW"/>
</dbReference>
<dbReference type="InterPro" id="IPR010172">
    <property type="entry name" value="CRISPR-assoc_prot_TM1791"/>
</dbReference>
<dbReference type="HOGENOM" id="CLU_053305_2_1_0"/>
<evidence type="ECO:0000256" key="1">
    <source>
        <dbReference type="ARBA" id="ARBA00023118"/>
    </source>
</evidence>
<gene>
    <name evidence="3" type="ORF">U14_02449</name>
</gene>
<dbReference type="Pfam" id="PF00313">
    <property type="entry name" value="CSD"/>
    <property type="match status" value="1"/>
</dbReference>
<evidence type="ECO:0000259" key="2">
    <source>
        <dbReference type="PROSITE" id="PS51857"/>
    </source>
</evidence>
<dbReference type="PANTHER" id="PTHR39965">
    <property type="entry name" value="CRISPR SYSTEM CMR SUBUNIT CMR6"/>
    <property type="match status" value="1"/>
</dbReference>
<proteinExistence type="predicted"/>
<dbReference type="Proteomes" id="UP000030700">
    <property type="component" value="Unassembled WGS sequence"/>
</dbReference>
<dbReference type="CDD" id="cd04458">
    <property type="entry name" value="CSP_CDS"/>
    <property type="match status" value="1"/>
</dbReference>
<name>A0A081BLE0_9BACT</name>
<dbReference type="InterPro" id="IPR005537">
    <property type="entry name" value="RAMP_III_fam"/>
</dbReference>
<evidence type="ECO:0000313" key="3">
    <source>
        <dbReference type="EMBL" id="GAK51206.1"/>
    </source>
</evidence>
<dbReference type="EMBL" id="DF820457">
    <property type="protein sequence ID" value="GAK51206.1"/>
    <property type="molecule type" value="Genomic_DNA"/>
</dbReference>
<dbReference type="AlphaFoldDB" id="A0A081BLE0"/>
<dbReference type="PROSITE" id="PS51857">
    <property type="entry name" value="CSD_2"/>
    <property type="match status" value="1"/>
</dbReference>
<dbReference type="SUPFAM" id="SSF50249">
    <property type="entry name" value="Nucleic acid-binding proteins"/>
    <property type="match status" value="1"/>
</dbReference>
<dbReference type="STRING" id="1499966.U14_02449"/>
<dbReference type="PROSITE" id="PS00352">
    <property type="entry name" value="CSD_1"/>
    <property type="match status" value="1"/>
</dbReference>
<protein>
    <submittedName>
        <fullName evidence="3">CRISPR-associated RAMP protein, Cmr6 family</fullName>
    </submittedName>
</protein>
<keyword evidence="4" id="KW-1185">Reference proteome</keyword>
<dbReference type="InterPro" id="IPR012340">
    <property type="entry name" value="NA-bd_OB-fold"/>
</dbReference>
<dbReference type="PANTHER" id="PTHR39965:SF1">
    <property type="entry name" value="CRISPR SYSTEM CMR SUBUNIT CMR6"/>
    <property type="match status" value="1"/>
</dbReference>
<dbReference type="NCBIfam" id="TIGR01898">
    <property type="entry name" value="cas_TM1791_cmr6"/>
    <property type="match status" value="1"/>
</dbReference>
<dbReference type="Gene3D" id="2.40.50.140">
    <property type="entry name" value="Nucleic acid-binding proteins"/>
    <property type="match status" value="1"/>
</dbReference>
<dbReference type="GO" id="GO:0003676">
    <property type="term" value="F:nucleic acid binding"/>
    <property type="evidence" value="ECO:0007669"/>
    <property type="project" value="InterPro"/>
</dbReference>